<evidence type="ECO:0000256" key="1">
    <source>
        <dbReference type="ARBA" id="ARBA00004613"/>
    </source>
</evidence>
<dbReference type="GO" id="GO:0016042">
    <property type="term" value="P:lipid catabolic process"/>
    <property type="evidence" value="ECO:0007669"/>
    <property type="project" value="TreeGrafter"/>
</dbReference>
<protein>
    <recommendedName>
        <fullName evidence="6">Lipase domain-containing protein</fullName>
    </recommendedName>
</protein>
<organism evidence="7 8">
    <name type="scientific">Diabrotica balteata</name>
    <name type="common">Banded cucumber beetle</name>
    <dbReference type="NCBI Taxonomy" id="107213"/>
    <lineage>
        <taxon>Eukaryota</taxon>
        <taxon>Metazoa</taxon>
        <taxon>Ecdysozoa</taxon>
        <taxon>Arthropoda</taxon>
        <taxon>Hexapoda</taxon>
        <taxon>Insecta</taxon>
        <taxon>Pterygota</taxon>
        <taxon>Neoptera</taxon>
        <taxon>Endopterygota</taxon>
        <taxon>Coleoptera</taxon>
        <taxon>Polyphaga</taxon>
        <taxon>Cucujiformia</taxon>
        <taxon>Chrysomeloidea</taxon>
        <taxon>Chrysomelidae</taxon>
        <taxon>Galerucinae</taxon>
        <taxon>Diabroticina</taxon>
        <taxon>Diabroticites</taxon>
        <taxon>Diabrotica</taxon>
    </lineage>
</organism>
<dbReference type="GO" id="GO:0016298">
    <property type="term" value="F:lipase activity"/>
    <property type="evidence" value="ECO:0007669"/>
    <property type="project" value="InterPro"/>
</dbReference>
<proteinExistence type="inferred from homology"/>
<dbReference type="AlphaFoldDB" id="A0A9N9SZ83"/>
<dbReference type="PRINTS" id="PR00825">
    <property type="entry name" value="DOLALLERGEN"/>
</dbReference>
<evidence type="ECO:0000313" key="8">
    <source>
        <dbReference type="Proteomes" id="UP001153709"/>
    </source>
</evidence>
<dbReference type="Gene3D" id="3.40.50.1820">
    <property type="entry name" value="alpha/beta hydrolase"/>
    <property type="match status" value="1"/>
</dbReference>
<dbReference type="PANTHER" id="PTHR11610:SF173">
    <property type="entry name" value="LIPASE DOMAIN-CONTAINING PROTEIN-RELATED"/>
    <property type="match status" value="1"/>
</dbReference>
<keyword evidence="5" id="KW-0732">Signal</keyword>
<dbReference type="PRINTS" id="PR00821">
    <property type="entry name" value="TAGLIPASE"/>
</dbReference>
<evidence type="ECO:0000256" key="3">
    <source>
        <dbReference type="ARBA" id="ARBA00022525"/>
    </source>
</evidence>
<dbReference type="Proteomes" id="UP001153709">
    <property type="component" value="Chromosome 3"/>
</dbReference>
<sequence>MNSNVVLVVLVTFFFTLSLSDPSSDDVIFNFYKEPEKPTKIIISKIDDLKDAGFDATHDTVLLIYSYEDPSDLETKWKLSSSIFGVVTDLNIFVVDWSATTEKDYFKAQNSVITVGGYIAEFLTALVAKYTLKLDTVTIIGWDLGAHIAGIAGKKMDTKFSTIIGLDPAGPLFVKSDPSNRLIATDANFVQVIHTNALIYGYFYPCGTADYYPNGGENQTSCGNDITGVCSHQRSLAFYVESLTSDKFVSYKCDDYDSYQNGTCKLEDKSIMGQFTNKIDTKASGTYYLDTNDAPPYAKGLKSESIFI</sequence>
<keyword evidence="3" id="KW-0964">Secreted</keyword>
<dbReference type="OrthoDB" id="199913at2759"/>
<dbReference type="SUPFAM" id="SSF53474">
    <property type="entry name" value="alpha/beta-Hydrolases"/>
    <property type="match status" value="1"/>
</dbReference>
<evidence type="ECO:0000256" key="2">
    <source>
        <dbReference type="ARBA" id="ARBA00010701"/>
    </source>
</evidence>
<gene>
    <name evidence="7" type="ORF">DIABBA_LOCUS4593</name>
</gene>
<dbReference type="InterPro" id="IPR000734">
    <property type="entry name" value="TAG_lipase"/>
</dbReference>
<dbReference type="InterPro" id="IPR013818">
    <property type="entry name" value="Lipase"/>
</dbReference>
<dbReference type="EMBL" id="OU898278">
    <property type="protein sequence ID" value="CAG9830949.1"/>
    <property type="molecule type" value="Genomic_DNA"/>
</dbReference>
<feature type="domain" description="Lipase" evidence="6">
    <location>
        <begin position="22"/>
        <end position="297"/>
    </location>
</feature>
<name>A0A9N9SZ83_DIABA</name>
<dbReference type="InterPro" id="IPR002334">
    <property type="entry name" value="Allerg_PlipaseA1"/>
</dbReference>
<keyword evidence="8" id="KW-1185">Reference proteome</keyword>
<dbReference type="PANTHER" id="PTHR11610">
    <property type="entry name" value="LIPASE"/>
    <property type="match status" value="1"/>
</dbReference>
<feature type="chain" id="PRO_5040396185" description="Lipase domain-containing protein" evidence="5">
    <location>
        <begin position="21"/>
        <end position="308"/>
    </location>
</feature>
<dbReference type="InterPro" id="IPR029058">
    <property type="entry name" value="AB_hydrolase_fold"/>
</dbReference>
<evidence type="ECO:0000313" key="7">
    <source>
        <dbReference type="EMBL" id="CAG9830949.1"/>
    </source>
</evidence>
<comment type="subcellular location">
    <subcellularLocation>
        <location evidence="1">Secreted</location>
    </subcellularLocation>
</comment>
<evidence type="ECO:0000256" key="4">
    <source>
        <dbReference type="RuleBase" id="RU004262"/>
    </source>
</evidence>
<dbReference type="GO" id="GO:0017171">
    <property type="term" value="F:serine hydrolase activity"/>
    <property type="evidence" value="ECO:0007669"/>
    <property type="project" value="TreeGrafter"/>
</dbReference>
<feature type="signal peptide" evidence="5">
    <location>
        <begin position="1"/>
        <end position="20"/>
    </location>
</feature>
<dbReference type="Pfam" id="PF00151">
    <property type="entry name" value="Lipase"/>
    <property type="match status" value="1"/>
</dbReference>
<dbReference type="GO" id="GO:0005615">
    <property type="term" value="C:extracellular space"/>
    <property type="evidence" value="ECO:0007669"/>
    <property type="project" value="TreeGrafter"/>
</dbReference>
<accession>A0A9N9SZ83</accession>
<evidence type="ECO:0000256" key="5">
    <source>
        <dbReference type="SAM" id="SignalP"/>
    </source>
</evidence>
<evidence type="ECO:0000259" key="6">
    <source>
        <dbReference type="Pfam" id="PF00151"/>
    </source>
</evidence>
<reference evidence="7" key="1">
    <citation type="submission" date="2022-01" db="EMBL/GenBank/DDBJ databases">
        <authorList>
            <person name="King R."/>
        </authorList>
    </citation>
    <scope>NUCLEOTIDE SEQUENCE</scope>
</reference>
<comment type="similarity">
    <text evidence="2 4">Belongs to the AB hydrolase superfamily. Lipase family.</text>
</comment>